<dbReference type="PANTHER" id="PTHR40636">
    <property type="entry name" value="CSBD-LIKE DOMAIN-CONTAINING PROTEIN"/>
    <property type="match status" value="1"/>
</dbReference>
<dbReference type="VEuPathDB" id="FungiDB:BO83DRAFT_426520"/>
<evidence type="ECO:0000256" key="1">
    <source>
        <dbReference type="SAM" id="MobiDB-lite"/>
    </source>
</evidence>
<evidence type="ECO:0000313" key="3">
    <source>
        <dbReference type="Proteomes" id="UP000246171"/>
    </source>
</evidence>
<proteinExistence type="predicted"/>
<protein>
    <submittedName>
        <fullName evidence="2">Uncharacterized protein</fullName>
    </submittedName>
</protein>
<dbReference type="PANTHER" id="PTHR40636:SF1">
    <property type="entry name" value="CSBD-LIKE DOMAIN-CONTAINING PROTEIN"/>
    <property type="match status" value="1"/>
</dbReference>
<dbReference type="OrthoDB" id="2565331at2759"/>
<feature type="region of interest" description="Disordered" evidence="1">
    <location>
        <begin position="108"/>
        <end position="128"/>
    </location>
</feature>
<gene>
    <name evidence="2" type="ORF">BO83DRAFT_426520</name>
</gene>
<comment type="caution">
    <text evidence="2">The sequence shown here is derived from an EMBL/GenBank/DDBJ whole genome shotgun (WGS) entry which is preliminary data.</text>
</comment>
<dbReference type="AlphaFoldDB" id="A0A317VM39"/>
<dbReference type="RefSeq" id="XP_025389030.1">
    <property type="nucleotide sequence ID" value="XM_025535288.1"/>
</dbReference>
<keyword evidence="3" id="KW-1185">Reference proteome</keyword>
<organism evidence="2 3">
    <name type="scientific">Aspergillus eucalypticola (strain CBS 122712 / IBT 29274)</name>
    <dbReference type="NCBI Taxonomy" id="1448314"/>
    <lineage>
        <taxon>Eukaryota</taxon>
        <taxon>Fungi</taxon>
        <taxon>Dikarya</taxon>
        <taxon>Ascomycota</taxon>
        <taxon>Pezizomycotina</taxon>
        <taxon>Eurotiomycetes</taxon>
        <taxon>Eurotiomycetidae</taxon>
        <taxon>Eurotiales</taxon>
        <taxon>Aspergillaceae</taxon>
        <taxon>Aspergillus</taxon>
        <taxon>Aspergillus subgen. Circumdati</taxon>
    </lineage>
</organism>
<dbReference type="EMBL" id="MSFU01000010">
    <property type="protein sequence ID" value="PWY74935.1"/>
    <property type="molecule type" value="Genomic_DNA"/>
</dbReference>
<dbReference type="GeneID" id="37057250"/>
<sequence length="184" mass="18548">MPLGNQDSGVTGAAKFVTSTLGNAVGGVSRTVGGVTGAAGRGIGDTITGATGSAGKPVGDALGSVGSGVEDGARKVAKGIEDAGQWNSATLGFLLLSPNPPIVAISRTTFSPPACPPRRSSGSKKRPGLEQTIVTNFCSLSHIRYPSSSGQLTARLRLLLPEGLRGRLTQGPSVLTDPMIAARR</sequence>
<dbReference type="Proteomes" id="UP000246171">
    <property type="component" value="Unassembled WGS sequence"/>
</dbReference>
<name>A0A317VM39_ASPEC</name>
<evidence type="ECO:0000313" key="2">
    <source>
        <dbReference type="EMBL" id="PWY74935.1"/>
    </source>
</evidence>
<reference evidence="2" key="1">
    <citation type="submission" date="2016-12" db="EMBL/GenBank/DDBJ databases">
        <title>The genomes of Aspergillus section Nigri reveals drivers in fungal speciation.</title>
        <authorList>
            <consortium name="DOE Joint Genome Institute"/>
            <person name="Vesth T.C."/>
            <person name="Nybo J."/>
            <person name="Theobald S."/>
            <person name="Brandl J."/>
            <person name="Frisvad J.C."/>
            <person name="Nielsen K.F."/>
            <person name="Lyhne E.K."/>
            <person name="Kogle M.E."/>
            <person name="Kuo A."/>
            <person name="Riley R."/>
            <person name="Clum A."/>
            <person name="Nolan M."/>
            <person name="Lipzen A."/>
            <person name="Salamov A."/>
            <person name="Henrissat B."/>
            <person name="Wiebenga A."/>
            <person name="De vries R.P."/>
            <person name="Grigoriev I.V."/>
            <person name="Mortensen U.H."/>
            <person name="Andersen M.R."/>
            <person name="Baker S.E."/>
        </authorList>
    </citation>
    <scope>NUCLEOTIDE SEQUENCE</scope>
    <source>
        <strain evidence="2">CBS 122712</strain>
    </source>
</reference>
<accession>A0A317VM39</accession>